<keyword evidence="3 6" id="KW-0812">Transmembrane</keyword>
<keyword evidence="4 6" id="KW-1133">Transmembrane helix</keyword>
<dbReference type="Proteomes" id="UP001302494">
    <property type="component" value="Chromosome"/>
</dbReference>
<evidence type="ECO:0000256" key="5">
    <source>
        <dbReference type="ARBA" id="ARBA00023136"/>
    </source>
</evidence>
<dbReference type="PROSITE" id="PS50850">
    <property type="entry name" value="MFS"/>
    <property type="match status" value="1"/>
</dbReference>
<dbReference type="InterPro" id="IPR011701">
    <property type="entry name" value="MFS"/>
</dbReference>
<dbReference type="InterPro" id="IPR004752">
    <property type="entry name" value="AmpG_permease/AT-1"/>
</dbReference>
<comment type="subcellular location">
    <subcellularLocation>
        <location evidence="1">Membrane</location>
        <topology evidence="1">Multi-pass membrane protein</topology>
    </subcellularLocation>
</comment>
<dbReference type="GO" id="GO:0016020">
    <property type="term" value="C:membrane"/>
    <property type="evidence" value="ECO:0007669"/>
    <property type="project" value="UniProtKB-SubCell"/>
</dbReference>
<feature type="transmembrane region" description="Helical" evidence="6">
    <location>
        <begin position="328"/>
        <end position="351"/>
    </location>
</feature>
<sequence length="424" mass="46356">MTTQTEPGHWLKNFCLLLVSPKMLVMLLTGFSSGLPLLLIGSTLKFWMREEGLDLTTIGFFGLVGLPYTLKFLWAPVMDRLVSSALGRRRGWMLGTQIALMLTIASLALTQPAIHLSTLAVLCVLVAFFSASQDIVLDAYRRECLSDEELGIGSSMFIYGYRLGMLTAGALALFLADQESLSWNAVYFIMGAMMSIGILTTWFAPEPTIPTPPPASWQEAITGPFLEFFSRPGALMMLLFILLYKVGDSMASEMLSPFMVDLGVSKTDYAMIVKVFGMIALMAGGLIGGLVVYRMGIVPSLFILGFLQMISTAGFVILAYTGNHLPTLTAVIAFETISSGLGQTAFVAFMASLTNKRFTATQYALLTSFMGIPRVFAGSTTGFLATWLGWEGFFLLCTLIALPGLFLIPYLRRLEENHPSLTKQ</sequence>
<evidence type="ECO:0000256" key="4">
    <source>
        <dbReference type="ARBA" id="ARBA00022989"/>
    </source>
</evidence>
<dbReference type="AlphaFoldDB" id="A0AA96GHM1"/>
<evidence type="ECO:0000259" key="7">
    <source>
        <dbReference type="PROSITE" id="PS50850"/>
    </source>
</evidence>
<evidence type="ECO:0000313" key="9">
    <source>
        <dbReference type="Proteomes" id="UP001302494"/>
    </source>
</evidence>
<feature type="transmembrane region" description="Helical" evidence="6">
    <location>
        <begin position="393"/>
        <end position="411"/>
    </location>
</feature>
<protein>
    <submittedName>
        <fullName evidence="8">AmpG family muropeptide MFS transporter</fullName>
    </submittedName>
</protein>
<dbReference type="Gene3D" id="1.20.1250.20">
    <property type="entry name" value="MFS general substrate transporter like domains"/>
    <property type="match status" value="2"/>
</dbReference>
<reference evidence="8 9" key="1">
    <citation type="submission" date="2023-01" db="EMBL/GenBank/DDBJ databases">
        <title>Cultivation and genomic characterization of new, ubiquitous marine nitrite-oxidizing bacteria from the Nitrospirales.</title>
        <authorList>
            <person name="Mueller A.J."/>
            <person name="Daebeler A."/>
            <person name="Herbold C.W."/>
            <person name="Kirkegaard R.H."/>
            <person name="Daims H."/>
        </authorList>
    </citation>
    <scope>NUCLEOTIDE SEQUENCE [LARGE SCALE GENOMIC DNA]</scope>
    <source>
        <strain evidence="8 9">DK</strain>
    </source>
</reference>
<feature type="transmembrane region" description="Helical" evidence="6">
    <location>
        <begin position="363"/>
        <end position="387"/>
    </location>
</feature>
<feature type="transmembrane region" description="Helical" evidence="6">
    <location>
        <begin position="53"/>
        <end position="70"/>
    </location>
</feature>
<evidence type="ECO:0000256" key="3">
    <source>
        <dbReference type="ARBA" id="ARBA00022692"/>
    </source>
</evidence>
<evidence type="ECO:0000256" key="6">
    <source>
        <dbReference type="SAM" id="Phobius"/>
    </source>
</evidence>
<feature type="transmembrane region" description="Helical" evidence="6">
    <location>
        <begin position="158"/>
        <end position="176"/>
    </location>
</feature>
<keyword evidence="5 6" id="KW-0472">Membrane</keyword>
<dbReference type="EMBL" id="CP116968">
    <property type="protein sequence ID" value="WNM60445.1"/>
    <property type="molecule type" value="Genomic_DNA"/>
</dbReference>
<dbReference type="RefSeq" id="WP_312741181.1">
    <property type="nucleotide sequence ID" value="NZ_CP116968.1"/>
</dbReference>
<feature type="transmembrane region" description="Helical" evidence="6">
    <location>
        <begin position="182"/>
        <end position="204"/>
    </location>
</feature>
<dbReference type="GO" id="GO:0022857">
    <property type="term" value="F:transmembrane transporter activity"/>
    <property type="evidence" value="ECO:0007669"/>
    <property type="project" value="InterPro"/>
</dbReference>
<evidence type="ECO:0000256" key="1">
    <source>
        <dbReference type="ARBA" id="ARBA00004141"/>
    </source>
</evidence>
<dbReference type="SUPFAM" id="SSF103473">
    <property type="entry name" value="MFS general substrate transporter"/>
    <property type="match status" value="1"/>
</dbReference>
<evidence type="ECO:0000313" key="8">
    <source>
        <dbReference type="EMBL" id="WNM60445.1"/>
    </source>
</evidence>
<dbReference type="Pfam" id="PF07690">
    <property type="entry name" value="MFS_1"/>
    <property type="match status" value="1"/>
</dbReference>
<dbReference type="InterPro" id="IPR036259">
    <property type="entry name" value="MFS_trans_sf"/>
</dbReference>
<gene>
    <name evidence="8" type="ORF">PQG83_11795</name>
</gene>
<organism evidence="8 9">
    <name type="scientific">Candidatus Nitrospira neomarina</name>
    <dbReference type="NCBI Taxonomy" id="3020899"/>
    <lineage>
        <taxon>Bacteria</taxon>
        <taxon>Pseudomonadati</taxon>
        <taxon>Nitrospirota</taxon>
        <taxon>Nitrospiria</taxon>
        <taxon>Nitrospirales</taxon>
        <taxon>Nitrospiraceae</taxon>
        <taxon>Nitrospira</taxon>
    </lineage>
</organism>
<evidence type="ECO:0000256" key="2">
    <source>
        <dbReference type="ARBA" id="ARBA00022448"/>
    </source>
</evidence>
<feature type="transmembrane region" description="Helical" evidence="6">
    <location>
        <begin position="269"/>
        <end position="293"/>
    </location>
</feature>
<dbReference type="PANTHER" id="PTHR12778">
    <property type="entry name" value="SOLUTE CARRIER FAMILY 33 ACETYL-COA TRANSPORTER -RELATED"/>
    <property type="match status" value="1"/>
</dbReference>
<feature type="domain" description="Major facilitator superfamily (MFS) profile" evidence="7">
    <location>
        <begin position="22"/>
        <end position="415"/>
    </location>
</feature>
<feature type="transmembrane region" description="Helical" evidence="6">
    <location>
        <begin position="91"/>
        <end position="110"/>
    </location>
</feature>
<keyword evidence="9" id="KW-1185">Reference proteome</keyword>
<dbReference type="KEGG" id="nneo:PQG83_11795"/>
<keyword evidence="2" id="KW-0813">Transport</keyword>
<feature type="transmembrane region" description="Helical" evidence="6">
    <location>
        <begin position="24"/>
        <end position="47"/>
    </location>
</feature>
<accession>A0AA96GHM1</accession>
<name>A0AA96GHM1_9BACT</name>
<dbReference type="NCBIfam" id="TIGR00901">
    <property type="entry name" value="2A0125"/>
    <property type="match status" value="1"/>
</dbReference>
<proteinExistence type="predicted"/>
<dbReference type="InterPro" id="IPR020846">
    <property type="entry name" value="MFS_dom"/>
</dbReference>
<feature type="transmembrane region" description="Helical" evidence="6">
    <location>
        <begin position="300"/>
        <end position="322"/>
    </location>
</feature>
<dbReference type="CDD" id="cd17486">
    <property type="entry name" value="MFS_AmpG_like"/>
    <property type="match status" value="1"/>
</dbReference>
<dbReference type="PANTHER" id="PTHR12778:SF10">
    <property type="entry name" value="MAJOR FACILITATOR SUPERFAMILY DOMAIN-CONTAINING PROTEIN 3"/>
    <property type="match status" value="1"/>
</dbReference>